<dbReference type="PROSITE" id="PS00675">
    <property type="entry name" value="SIGMA54_INTERACT_1"/>
    <property type="match status" value="1"/>
</dbReference>
<keyword evidence="9" id="KW-1185">Reference proteome</keyword>
<evidence type="ECO:0000313" key="8">
    <source>
        <dbReference type="EMBL" id="MST99215.1"/>
    </source>
</evidence>
<dbReference type="Pfam" id="PF02954">
    <property type="entry name" value="HTH_8"/>
    <property type="match status" value="1"/>
</dbReference>
<feature type="domain" description="Sigma-54 factor interaction" evidence="6">
    <location>
        <begin position="156"/>
        <end position="385"/>
    </location>
</feature>
<dbReference type="InterPro" id="IPR002197">
    <property type="entry name" value="HTH_Fis"/>
</dbReference>
<dbReference type="Gene3D" id="1.10.10.60">
    <property type="entry name" value="Homeodomain-like"/>
    <property type="match status" value="1"/>
</dbReference>
<sequence length="459" mass="51417">MAWREKTNRRITAKMLNILVIDDEANIRKSLTLWLKSHGQQVRQAGSAREGFAENRLHKFDLAFLDLRLGPESGLELLPKLLADSPWLKIVVMTAYSSVDTAVEAMKRGAFDYIEKPFALEKLGLVLEKVEKALCIERRLDRLEEDLKSLRPDGVFVSSNLKMQRTLEMARHVAASEAAVLIRGESGTGKTILAKAIHGWSPRAAQPLGIVSCPTLQPELLASELFGHARGAFTGAVRENPGRIAGCDHGTLFLDEIGDLTASIQPQLLRFLQDHEYERVGDPTPRQADVRLIAATNRNLEEAVKTGAFREDLFYRLNVFQLEIPPLRERPEDLEMLAENMLRFFAAANRKLIRGFSPEASEAIKAYPWPGNLRELRNAVERGVILTDSDTVLLHHLPDALQHLKGEVSPNGRLTLEQLEENYIREVLTTSSSLVEAASILGINQATLWRKRKAYGINN</sequence>
<keyword evidence="4" id="KW-0804">Transcription</keyword>
<dbReference type="GO" id="GO:0043565">
    <property type="term" value="F:sequence-specific DNA binding"/>
    <property type="evidence" value="ECO:0007669"/>
    <property type="project" value="InterPro"/>
</dbReference>
<evidence type="ECO:0000256" key="2">
    <source>
        <dbReference type="ARBA" id="ARBA00022840"/>
    </source>
</evidence>
<dbReference type="CDD" id="cd00009">
    <property type="entry name" value="AAA"/>
    <property type="match status" value="1"/>
</dbReference>
<dbReference type="Pfam" id="PF25601">
    <property type="entry name" value="AAA_lid_14"/>
    <property type="match status" value="1"/>
</dbReference>
<keyword evidence="5" id="KW-0597">Phosphoprotein</keyword>
<proteinExistence type="predicted"/>
<dbReference type="GO" id="GO:0000160">
    <property type="term" value="P:phosphorelay signal transduction system"/>
    <property type="evidence" value="ECO:0007669"/>
    <property type="project" value="InterPro"/>
</dbReference>
<keyword evidence="3" id="KW-0805">Transcription regulation</keyword>
<dbReference type="SUPFAM" id="SSF52172">
    <property type="entry name" value="CheY-like"/>
    <property type="match status" value="1"/>
</dbReference>
<gene>
    <name evidence="8" type="ORF">FYJ85_19490</name>
</gene>
<evidence type="ECO:0000256" key="5">
    <source>
        <dbReference type="PROSITE-ProRule" id="PRU00169"/>
    </source>
</evidence>
<evidence type="ECO:0000256" key="4">
    <source>
        <dbReference type="ARBA" id="ARBA00023163"/>
    </source>
</evidence>
<dbReference type="AlphaFoldDB" id="A0A844G8K1"/>
<keyword evidence="2" id="KW-0067">ATP-binding</keyword>
<dbReference type="PANTHER" id="PTHR32071">
    <property type="entry name" value="TRANSCRIPTIONAL REGULATORY PROTEIN"/>
    <property type="match status" value="1"/>
</dbReference>
<evidence type="ECO:0000259" key="6">
    <source>
        <dbReference type="PROSITE" id="PS50045"/>
    </source>
</evidence>
<dbReference type="InterPro" id="IPR058031">
    <property type="entry name" value="AAA_lid_NorR"/>
</dbReference>
<feature type="modified residue" description="4-aspartylphosphate" evidence="5">
    <location>
        <position position="66"/>
    </location>
</feature>
<dbReference type="Pfam" id="PF00158">
    <property type="entry name" value="Sigma54_activat"/>
    <property type="match status" value="1"/>
</dbReference>
<reference evidence="8 9" key="1">
    <citation type="submission" date="2019-08" db="EMBL/GenBank/DDBJ databases">
        <title>In-depth cultivation of the pig gut microbiome towards novel bacterial diversity and tailored functional studies.</title>
        <authorList>
            <person name="Wylensek D."/>
            <person name="Hitch T.C.A."/>
            <person name="Clavel T."/>
        </authorList>
    </citation>
    <scope>NUCLEOTIDE SEQUENCE [LARGE SCALE GENOMIC DNA]</scope>
    <source>
        <strain evidence="8 9">BBE-744-WT-12</strain>
    </source>
</reference>
<keyword evidence="1" id="KW-0547">Nucleotide-binding</keyword>
<organism evidence="8 9">
    <name type="scientific">Victivallis lenta</name>
    <dbReference type="NCBI Taxonomy" id="2606640"/>
    <lineage>
        <taxon>Bacteria</taxon>
        <taxon>Pseudomonadati</taxon>
        <taxon>Lentisphaerota</taxon>
        <taxon>Lentisphaeria</taxon>
        <taxon>Victivallales</taxon>
        <taxon>Victivallaceae</taxon>
        <taxon>Victivallis</taxon>
    </lineage>
</organism>
<comment type="caution">
    <text evidence="8">The sequence shown here is derived from an EMBL/GenBank/DDBJ whole genome shotgun (WGS) entry which is preliminary data.</text>
</comment>
<dbReference type="SMART" id="SM00448">
    <property type="entry name" value="REC"/>
    <property type="match status" value="1"/>
</dbReference>
<dbReference type="SMART" id="SM00382">
    <property type="entry name" value="AAA"/>
    <property type="match status" value="1"/>
</dbReference>
<dbReference type="InterPro" id="IPR025662">
    <property type="entry name" value="Sigma_54_int_dom_ATP-bd_1"/>
</dbReference>
<dbReference type="PROSITE" id="PS00688">
    <property type="entry name" value="SIGMA54_INTERACT_3"/>
    <property type="match status" value="1"/>
</dbReference>
<evidence type="ECO:0000259" key="7">
    <source>
        <dbReference type="PROSITE" id="PS50110"/>
    </source>
</evidence>
<accession>A0A844G8K1</accession>
<dbReference type="InterPro" id="IPR011006">
    <property type="entry name" value="CheY-like_superfamily"/>
</dbReference>
<dbReference type="InterPro" id="IPR003593">
    <property type="entry name" value="AAA+_ATPase"/>
</dbReference>
<evidence type="ECO:0000313" key="9">
    <source>
        <dbReference type="Proteomes" id="UP000435649"/>
    </source>
</evidence>
<dbReference type="EMBL" id="VUNS01000031">
    <property type="protein sequence ID" value="MST99215.1"/>
    <property type="molecule type" value="Genomic_DNA"/>
</dbReference>
<name>A0A844G8K1_9BACT</name>
<dbReference type="Gene3D" id="3.40.50.2300">
    <property type="match status" value="1"/>
</dbReference>
<dbReference type="FunFam" id="3.40.50.300:FF:000006">
    <property type="entry name" value="DNA-binding transcriptional regulator NtrC"/>
    <property type="match status" value="1"/>
</dbReference>
<dbReference type="Gene3D" id="3.40.50.300">
    <property type="entry name" value="P-loop containing nucleotide triphosphate hydrolases"/>
    <property type="match status" value="1"/>
</dbReference>
<dbReference type="SUPFAM" id="SSF52540">
    <property type="entry name" value="P-loop containing nucleoside triphosphate hydrolases"/>
    <property type="match status" value="1"/>
</dbReference>
<dbReference type="GO" id="GO:0005524">
    <property type="term" value="F:ATP binding"/>
    <property type="evidence" value="ECO:0007669"/>
    <property type="project" value="UniProtKB-KW"/>
</dbReference>
<dbReference type="InterPro" id="IPR002078">
    <property type="entry name" value="Sigma_54_int"/>
</dbReference>
<feature type="domain" description="Response regulatory" evidence="7">
    <location>
        <begin position="17"/>
        <end position="131"/>
    </location>
</feature>
<dbReference type="InterPro" id="IPR009057">
    <property type="entry name" value="Homeodomain-like_sf"/>
</dbReference>
<protein>
    <submittedName>
        <fullName evidence="8">Sigma-54-dependent Fis family transcriptional regulator</fullName>
    </submittedName>
</protein>
<dbReference type="PROSITE" id="PS50045">
    <property type="entry name" value="SIGMA54_INTERACT_4"/>
    <property type="match status" value="1"/>
</dbReference>
<dbReference type="InterPro" id="IPR001789">
    <property type="entry name" value="Sig_transdc_resp-reg_receiver"/>
</dbReference>
<dbReference type="SUPFAM" id="SSF46689">
    <property type="entry name" value="Homeodomain-like"/>
    <property type="match status" value="1"/>
</dbReference>
<dbReference type="Proteomes" id="UP000435649">
    <property type="component" value="Unassembled WGS sequence"/>
</dbReference>
<dbReference type="GO" id="GO:0006355">
    <property type="term" value="P:regulation of DNA-templated transcription"/>
    <property type="evidence" value="ECO:0007669"/>
    <property type="project" value="InterPro"/>
</dbReference>
<evidence type="ECO:0000256" key="1">
    <source>
        <dbReference type="ARBA" id="ARBA00022741"/>
    </source>
</evidence>
<dbReference type="PROSITE" id="PS50110">
    <property type="entry name" value="RESPONSE_REGULATORY"/>
    <property type="match status" value="1"/>
</dbReference>
<dbReference type="Pfam" id="PF00072">
    <property type="entry name" value="Response_reg"/>
    <property type="match status" value="1"/>
</dbReference>
<dbReference type="InterPro" id="IPR027417">
    <property type="entry name" value="P-loop_NTPase"/>
</dbReference>
<dbReference type="InterPro" id="IPR025944">
    <property type="entry name" value="Sigma_54_int_dom_CS"/>
</dbReference>
<evidence type="ECO:0000256" key="3">
    <source>
        <dbReference type="ARBA" id="ARBA00023015"/>
    </source>
</evidence>
<dbReference type="Gene3D" id="1.10.8.60">
    <property type="match status" value="1"/>
</dbReference>